<keyword evidence="2" id="KW-1185">Reference proteome</keyword>
<reference evidence="1" key="1">
    <citation type="journal article" date="2022" name="bioRxiv">
        <title>Sequencing and chromosome-scale assembly of the giantPleurodeles waltlgenome.</title>
        <authorList>
            <person name="Brown T."/>
            <person name="Elewa A."/>
            <person name="Iarovenko S."/>
            <person name="Subramanian E."/>
            <person name="Araus A.J."/>
            <person name="Petzold A."/>
            <person name="Susuki M."/>
            <person name="Suzuki K.-i.T."/>
            <person name="Hayashi T."/>
            <person name="Toyoda A."/>
            <person name="Oliveira C."/>
            <person name="Osipova E."/>
            <person name="Leigh N.D."/>
            <person name="Simon A."/>
            <person name="Yun M.H."/>
        </authorList>
    </citation>
    <scope>NUCLEOTIDE SEQUENCE</scope>
    <source>
        <strain evidence="1">20211129_DDA</strain>
        <tissue evidence="1">Liver</tissue>
    </source>
</reference>
<accession>A0AAV7NNY0</accession>
<dbReference type="Proteomes" id="UP001066276">
    <property type="component" value="Chromosome 8"/>
</dbReference>
<evidence type="ECO:0000313" key="1">
    <source>
        <dbReference type="EMBL" id="KAJ1116357.1"/>
    </source>
</evidence>
<name>A0AAV7NNY0_PLEWA</name>
<organism evidence="1 2">
    <name type="scientific">Pleurodeles waltl</name>
    <name type="common">Iberian ribbed newt</name>
    <dbReference type="NCBI Taxonomy" id="8319"/>
    <lineage>
        <taxon>Eukaryota</taxon>
        <taxon>Metazoa</taxon>
        <taxon>Chordata</taxon>
        <taxon>Craniata</taxon>
        <taxon>Vertebrata</taxon>
        <taxon>Euteleostomi</taxon>
        <taxon>Amphibia</taxon>
        <taxon>Batrachia</taxon>
        <taxon>Caudata</taxon>
        <taxon>Salamandroidea</taxon>
        <taxon>Salamandridae</taxon>
        <taxon>Pleurodelinae</taxon>
        <taxon>Pleurodeles</taxon>
    </lineage>
</organism>
<sequence>MIVRSKTLLPGPRLSTQNPAWHVETKWRMGISVAILHIEERAGRSRRLVTATWSPVRDHLRFLGLV</sequence>
<evidence type="ECO:0000313" key="2">
    <source>
        <dbReference type="Proteomes" id="UP001066276"/>
    </source>
</evidence>
<comment type="caution">
    <text evidence="1">The sequence shown here is derived from an EMBL/GenBank/DDBJ whole genome shotgun (WGS) entry which is preliminary data.</text>
</comment>
<gene>
    <name evidence="1" type="ORF">NDU88_004572</name>
</gene>
<protein>
    <submittedName>
        <fullName evidence="1">Uncharacterized protein</fullName>
    </submittedName>
</protein>
<proteinExistence type="predicted"/>
<dbReference type="EMBL" id="JANPWB010000012">
    <property type="protein sequence ID" value="KAJ1116357.1"/>
    <property type="molecule type" value="Genomic_DNA"/>
</dbReference>
<dbReference type="AlphaFoldDB" id="A0AAV7NNY0"/>